<evidence type="ECO:0000313" key="1">
    <source>
        <dbReference type="EMBL" id="BAB32195.1"/>
    </source>
</evidence>
<reference evidence="1" key="4">
    <citation type="submission" date="2000-08" db="EMBL/GenBank/DDBJ databases">
        <authorList>
            <person name="Adachi J."/>
            <person name="Aizawa K."/>
            <person name="Akahira S."/>
            <person name="Akimura T."/>
            <person name="Arai A."/>
            <person name="Aono H."/>
            <person name="Arakawa T."/>
            <person name="Bono H."/>
            <person name="Carninci P."/>
            <person name="Fukuda S."/>
            <person name="Fukunishi Y."/>
            <person name="Furuno M."/>
            <person name="Hanagaki T."/>
            <person name="Hara A."/>
            <person name="Hayatsu N."/>
            <person name="Hiramoto K."/>
            <person name="Hiraoka T."/>
            <person name="Hori F."/>
            <person name="Imotani K."/>
            <person name="Ishii Y."/>
            <person name="Itoh M."/>
            <person name="Izawa M."/>
            <person name="Kasukawa T."/>
            <person name="Kato H."/>
            <person name="Kawai J."/>
            <person name="Kojima Y."/>
            <person name="Konno H."/>
            <person name="Kouda M."/>
            <person name="Koya S."/>
            <person name="Kurihara C."/>
            <person name="Matsuyama T."/>
            <person name="Miyazaki A."/>
            <person name="Nishi K."/>
            <person name="Nomura K."/>
            <person name="Numazaki R."/>
            <person name="Ohno M."/>
            <person name="Okazaki Y."/>
            <person name="Okido T."/>
            <person name="Owa C."/>
            <person name="Saito H."/>
            <person name="Saito R."/>
            <person name="Sakai C."/>
            <person name="Sakai K."/>
            <person name="Sano H."/>
            <person name="Sasaki D."/>
            <person name="Shibata K."/>
            <person name="Shibata Y."/>
            <person name="Shinagawa A."/>
            <person name="Shiraki T."/>
            <person name="Sogabe Y."/>
            <person name="Suzuki H."/>
            <person name="Tagami M."/>
            <person name="Tagawa A."/>
            <person name="Takahashi F."/>
            <person name="Tanaka T."/>
            <person name="Tejima Y."/>
            <person name="Toya T."/>
            <person name="Yamamura T."/>
            <person name="Yasunishi A."/>
            <person name="Yoshida K."/>
            <person name="Yoshino M."/>
            <person name="Muramatsu M."/>
            <person name="Hayashizaki Y."/>
        </authorList>
    </citation>
    <scope>NUCLEOTIDE SEQUENCE</scope>
    <source>
        <strain evidence="1">C57BL/6J</strain>
        <tissue evidence="1">Spinal cord</tissue>
    </source>
</reference>
<name>Q9D215_MOUSE</name>
<reference evidence="1" key="5">
    <citation type="journal article" date="2001" name="Nature">
        <title>Functional annotation of a full-length mouse cDNA collection.</title>
        <authorList>
            <consortium name="The RIKEN Genome Exploration Research Group Phase II Team and the FANTOM Consortium"/>
        </authorList>
    </citation>
    <scope>NUCLEOTIDE SEQUENCE</scope>
    <source>
        <strain evidence="1">C57BL/6J</strain>
        <tissue evidence="1">Spinal cord</tissue>
    </source>
</reference>
<reference evidence="1" key="6">
    <citation type="journal article" date="2002" name="Nature">
        <title>Analysis of the mouse transcriptome based on functional annotation of 60,770 full-length cDNAs.</title>
        <authorList>
            <consortium name="The FANTOM Consortium and the RIKEN Genome Exploration Research Group Phase I and II Team"/>
        </authorList>
    </citation>
    <scope>NUCLEOTIDE SEQUENCE</scope>
    <source>
        <strain evidence="1">C57BL/6J</strain>
        <tissue evidence="1">Spinal cord</tissue>
    </source>
</reference>
<proteinExistence type="evidence at transcript level"/>
<sequence>MRSRRWWRYTAWQAWGPSAGAPPLTSAVPVSCWYPRCWAKKADSLSWDMLWLLSTVGSKDSLNKEIQNVSTSFEEMDEQVKSDAGYSSEDWDKNRESTEMFGTSRVRPYLSTQMVYELRTRLRCIREEYS</sequence>
<gene>
    <name evidence="2" type="primary">Dcst1</name>
</gene>
<organism evidence="1">
    <name type="scientific">Mus musculus</name>
    <name type="common">Mouse</name>
    <dbReference type="NCBI Taxonomy" id="10090"/>
    <lineage>
        <taxon>Eukaryota</taxon>
        <taxon>Metazoa</taxon>
        <taxon>Chordata</taxon>
        <taxon>Craniata</taxon>
        <taxon>Vertebrata</taxon>
        <taxon>Euteleostomi</taxon>
        <taxon>Mammalia</taxon>
        <taxon>Eutheria</taxon>
        <taxon>Euarchontoglires</taxon>
        <taxon>Glires</taxon>
        <taxon>Rodentia</taxon>
        <taxon>Myomorpha</taxon>
        <taxon>Muroidea</taxon>
        <taxon>Muridae</taxon>
        <taxon>Murinae</taxon>
        <taxon>Mus</taxon>
        <taxon>Mus</taxon>
    </lineage>
</organism>
<reference evidence="1" key="7">
    <citation type="journal article" date="2005" name="Science">
        <title>The Transcriptional Landscape of the Mammalian Genome.</title>
        <authorList>
            <consortium name="The FANTOM Consortium"/>
            <consortium name="Riken Genome Exploration Research Group and Genome Science Group (Genome Network Project Core Group)"/>
        </authorList>
    </citation>
    <scope>NUCLEOTIDE SEQUENCE</scope>
    <source>
        <strain evidence="1">C57BL/6J</strain>
        <tissue evidence="1">Spinal cord</tissue>
    </source>
</reference>
<dbReference type="AGR" id="MGI:1925022"/>
<evidence type="ECO:0000313" key="2">
    <source>
        <dbReference type="MGI" id="MGI:1925022"/>
    </source>
</evidence>
<reference evidence="1" key="2">
    <citation type="journal article" date="2000" name="Genome Res.">
        <title>Normalization and subtraction of cap-trapper-selected cDNAs to prepare full-length cDNA libraries for rapid discovery of new genes.</title>
        <authorList>
            <person name="Carninci P."/>
            <person name="Shibata Y."/>
            <person name="Hayatsu N."/>
            <person name="Sugahara Y."/>
            <person name="Shibata K."/>
            <person name="Itoh M."/>
            <person name="Konno H."/>
            <person name="Okazaki Y."/>
            <person name="Muramatsu M."/>
            <person name="Hayashizaki Y."/>
        </authorList>
    </citation>
    <scope>NUCLEOTIDE SEQUENCE</scope>
    <source>
        <strain evidence="1">C57BL/6J</strain>
        <tissue evidence="1">Spinal cord</tissue>
    </source>
</reference>
<dbReference type="UCSC" id="uc012csl.1">
    <property type="organism name" value="mouse"/>
</dbReference>
<accession>Q9D215</accession>
<dbReference type="AlphaFoldDB" id="Q9D215"/>
<protein>
    <submittedName>
        <fullName evidence="1">Uncharacterized protein</fullName>
    </submittedName>
</protein>
<dbReference type="EMBL" id="AK020737">
    <property type="protein sequence ID" value="BAB32195.1"/>
    <property type="molecule type" value="mRNA"/>
</dbReference>
<reference evidence="1" key="1">
    <citation type="journal article" date="1999" name="Methods Enzymol.">
        <title>High-efficiency full-length cDNA cloning.</title>
        <authorList>
            <person name="Carninci P."/>
            <person name="Hayashizaki Y."/>
        </authorList>
    </citation>
    <scope>NUCLEOTIDE SEQUENCE</scope>
    <source>
        <strain evidence="1">C57BL/6J</strain>
        <tissue evidence="1">Spinal cord</tissue>
    </source>
</reference>
<dbReference type="MGI" id="MGI:1925022">
    <property type="gene designation" value="Dcst1"/>
</dbReference>
<reference evidence="1" key="3">
    <citation type="journal article" date="2000" name="Genome Res.">
        <title>RIKEN integrated sequence analysis (RISA) system--384-format sequencing pipeline with 384 multicapillary sequencer.</title>
        <authorList>
            <person name="Shibata K."/>
            <person name="Itoh M."/>
            <person name="Aizawa K."/>
            <person name="Nagaoka S."/>
            <person name="Sasaki N."/>
            <person name="Carninci P."/>
            <person name="Konno H."/>
            <person name="Akiyama J."/>
            <person name="Nishi K."/>
            <person name="Kitsunai T."/>
            <person name="Tashiro H."/>
            <person name="Itoh M."/>
            <person name="Sumi N."/>
            <person name="Ishii Y."/>
            <person name="Nakamura S."/>
            <person name="Hazama M."/>
            <person name="Nishine T."/>
            <person name="Harada A."/>
            <person name="Yamamoto R."/>
            <person name="Matsumoto H."/>
            <person name="Sakaguchi S."/>
            <person name="Ikegami T."/>
            <person name="Kashiwagi K."/>
            <person name="Fujiwake S."/>
            <person name="Inoue K."/>
            <person name="Togawa Y."/>
            <person name="Izawa M."/>
            <person name="Ohara E."/>
            <person name="Watahiki M."/>
            <person name="Yoneda Y."/>
            <person name="Ishikawa T."/>
            <person name="Ozawa K."/>
            <person name="Tanaka T."/>
            <person name="Matsuura S."/>
            <person name="Kawai J."/>
            <person name="Okazaki Y."/>
            <person name="Muramatsu M."/>
            <person name="Inoue Y."/>
            <person name="Kira A."/>
            <person name="Hayashizaki Y."/>
        </authorList>
    </citation>
    <scope>NUCLEOTIDE SEQUENCE</scope>
    <source>
        <strain evidence="1">C57BL/6J</strain>
        <tissue evidence="1">Spinal cord</tissue>
    </source>
</reference>
<reference evidence="1" key="8">
    <citation type="journal article" date="2005" name="Science">
        <title>Antisense Transcription in the Mammalian Transcriptome.</title>
        <authorList>
            <consortium name="RIKEN Genome Exploration Research Group and Genome Science Group (Genome Network Project Core Group) and the FANTOM Consortium"/>
        </authorList>
    </citation>
    <scope>NUCLEOTIDE SEQUENCE</scope>
    <source>
        <strain evidence="1">C57BL/6J</strain>
        <tissue evidence="1">Spinal cord</tissue>
    </source>
</reference>